<evidence type="ECO:0000256" key="4">
    <source>
        <dbReference type="PROSITE-ProRule" id="PRU00335"/>
    </source>
</evidence>
<evidence type="ECO:0000256" key="1">
    <source>
        <dbReference type="ARBA" id="ARBA00023015"/>
    </source>
</evidence>
<comment type="caution">
    <text evidence="7">The sequence shown here is derived from an EMBL/GenBank/DDBJ whole genome shotgun (WGS) entry which is preliminary data.</text>
</comment>
<dbReference type="Pfam" id="PF00440">
    <property type="entry name" value="TetR_N"/>
    <property type="match status" value="1"/>
</dbReference>
<dbReference type="InterPro" id="IPR050109">
    <property type="entry name" value="HTH-type_TetR-like_transc_reg"/>
</dbReference>
<feature type="region of interest" description="Disordered" evidence="5">
    <location>
        <begin position="1"/>
        <end position="23"/>
    </location>
</feature>
<dbReference type="PRINTS" id="PR00455">
    <property type="entry name" value="HTHTETR"/>
</dbReference>
<sequence>MRGDSTAPNADEQRVPDRAERTRGPRRALVEAEILDEAARLFATRGFAATSMQEIATALGTSRPALYHYFTGKDEILTRLVQGLADDSRRALDQAAAVRGGAEERLAGLVCALAAPIAAAPLRARLIRSSLIELLDLDGQFAAVRDEVLLAVSGVIDEGCESGEFRRCDGRVVAFSILGMINWLAWWYDPATGPSPEALTGELSESALAMVRAQTADHGPVGVSGAIAAMRRDLDFLERTVCGDGSVTKS</sequence>
<gene>
    <name evidence="7" type="ORF">KGQ19_06315</name>
</gene>
<feature type="domain" description="HTH tetR-type" evidence="6">
    <location>
        <begin position="28"/>
        <end position="88"/>
    </location>
</feature>
<evidence type="ECO:0000313" key="7">
    <source>
        <dbReference type="EMBL" id="MBS2546475.1"/>
    </source>
</evidence>
<name>A0ABS5KK44_9ACTN</name>
<dbReference type="InterPro" id="IPR001647">
    <property type="entry name" value="HTH_TetR"/>
</dbReference>
<keyword evidence="3" id="KW-0804">Transcription</keyword>
<feature type="DNA-binding region" description="H-T-H motif" evidence="4">
    <location>
        <begin position="51"/>
        <end position="70"/>
    </location>
</feature>
<dbReference type="SUPFAM" id="SSF48498">
    <property type="entry name" value="Tetracyclin repressor-like, C-terminal domain"/>
    <property type="match status" value="1"/>
</dbReference>
<dbReference type="PANTHER" id="PTHR30055:SF234">
    <property type="entry name" value="HTH-TYPE TRANSCRIPTIONAL REGULATOR BETI"/>
    <property type="match status" value="1"/>
</dbReference>
<dbReference type="InterPro" id="IPR041490">
    <property type="entry name" value="KstR2_TetR_C"/>
</dbReference>
<dbReference type="SUPFAM" id="SSF46689">
    <property type="entry name" value="Homeodomain-like"/>
    <property type="match status" value="1"/>
</dbReference>
<dbReference type="PROSITE" id="PS50977">
    <property type="entry name" value="HTH_TETR_2"/>
    <property type="match status" value="1"/>
</dbReference>
<protein>
    <submittedName>
        <fullName evidence="7">TetR/AcrR family transcriptional regulator</fullName>
    </submittedName>
</protein>
<reference evidence="7 8" key="1">
    <citation type="submission" date="2020-02" db="EMBL/GenBank/DDBJ databases">
        <title>Acidophilic actinobacteria isolated from forest soil.</title>
        <authorList>
            <person name="Golinska P."/>
        </authorList>
    </citation>
    <scope>NUCLEOTIDE SEQUENCE [LARGE SCALE GENOMIC DNA]</scope>
    <source>
        <strain evidence="7 8">NL8</strain>
    </source>
</reference>
<accession>A0ABS5KK44</accession>
<evidence type="ECO:0000256" key="5">
    <source>
        <dbReference type="SAM" id="MobiDB-lite"/>
    </source>
</evidence>
<evidence type="ECO:0000256" key="2">
    <source>
        <dbReference type="ARBA" id="ARBA00023125"/>
    </source>
</evidence>
<dbReference type="Gene3D" id="1.10.357.10">
    <property type="entry name" value="Tetracycline Repressor, domain 2"/>
    <property type="match status" value="1"/>
</dbReference>
<dbReference type="EMBL" id="JAAFYZ010000014">
    <property type="protein sequence ID" value="MBS2546475.1"/>
    <property type="molecule type" value="Genomic_DNA"/>
</dbReference>
<keyword evidence="2 4" id="KW-0238">DNA-binding</keyword>
<evidence type="ECO:0000313" key="8">
    <source>
        <dbReference type="Proteomes" id="UP000730482"/>
    </source>
</evidence>
<evidence type="ECO:0000259" key="6">
    <source>
        <dbReference type="PROSITE" id="PS50977"/>
    </source>
</evidence>
<dbReference type="Pfam" id="PF17932">
    <property type="entry name" value="TetR_C_24"/>
    <property type="match status" value="1"/>
</dbReference>
<feature type="compositionally biased region" description="Basic and acidic residues" evidence="5">
    <location>
        <begin position="11"/>
        <end position="23"/>
    </location>
</feature>
<organism evidence="7 8">
    <name type="scientific">Catenulispora pinistramenti</name>
    <dbReference type="NCBI Taxonomy" id="2705254"/>
    <lineage>
        <taxon>Bacteria</taxon>
        <taxon>Bacillati</taxon>
        <taxon>Actinomycetota</taxon>
        <taxon>Actinomycetes</taxon>
        <taxon>Catenulisporales</taxon>
        <taxon>Catenulisporaceae</taxon>
        <taxon>Catenulispora</taxon>
    </lineage>
</organism>
<dbReference type="Proteomes" id="UP000730482">
    <property type="component" value="Unassembled WGS sequence"/>
</dbReference>
<dbReference type="InterPro" id="IPR009057">
    <property type="entry name" value="Homeodomain-like_sf"/>
</dbReference>
<dbReference type="RefSeq" id="WP_212008123.1">
    <property type="nucleotide sequence ID" value="NZ_JAAFYZ010000014.1"/>
</dbReference>
<keyword evidence="1" id="KW-0805">Transcription regulation</keyword>
<dbReference type="InterPro" id="IPR036271">
    <property type="entry name" value="Tet_transcr_reg_TetR-rel_C_sf"/>
</dbReference>
<dbReference type="PANTHER" id="PTHR30055">
    <property type="entry name" value="HTH-TYPE TRANSCRIPTIONAL REGULATOR RUTR"/>
    <property type="match status" value="1"/>
</dbReference>
<keyword evidence="8" id="KW-1185">Reference proteome</keyword>
<proteinExistence type="predicted"/>
<evidence type="ECO:0000256" key="3">
    <source>
        <dbReference type="ARBA" id="ARBA00023163"/>
    </source>
</evidence>